<evidence type="ECO:0000313" key="2">
    <source>
        <dbReference type="EMBL" id="KVI03752.1"/>
    </source>
</evidence>
<gene>
    <name evidence="2" type="ORF">Ccrd_017938</name>
</gene>
<keyword evidence="3" id="KW-1185">Reference proteome</keyword>
<dbReference type="STRING" id="59895.A0A124SFM8"/>
<accession>A0A124SFM8</accession>
<dbReference type="PANTHER" id="PTHR36032:SF1">
    <property type="entry name" value="PHOSPHOPANTOTHENATE--CYSTEINE LIGASE 2"/>
    <property type="match status" value="1"/>
</dbReference>
<evidence type="ECO:0000256" key="1">
    <source>
        <dbReference type="SAM" id="MobiDB-lite"/>
    </source>
</evidence>
<dbReference type="Proteomes" id="UP000243975">
    <property type="component" value="Unassembled WGS sequence"/>
</dbReference>
<evidence type="ECO:0000313" key="3">
    <source>
        <dbReference type="Proteomes" id="UP000243975"/>
    </source>
</evidence>
<feature type="non-terminal residue" evidence="2">
    <location>
        <position position="1"/>
    </location>
</feature>
<reference evidence="2 3" key="1">
    <citation type="journal article" date="2016" name="Sci. Rep.">
        <title>The genome sequence of the outbreeding globe artichoke constructed de novo incorporating a phase-aware low-pass sequencing strategy of F1 progeny.</title>
        <authorList>
            <person name="Scaglione D."/>
            <person name="Reyes-Chin-Wo S."/>
            <person name="Acquadro A."/>
            <person name="Froenicke L."/>
            <person name="Portis E."/>
            <person name="Beitel C."/>
            <person name="Tirone M."/>
            <person name="Mauro R."/>
            <person name="Lo Monaco A."/>
            <person name="Mauromicale G."/>
            <person name="Faccioli P."/>
            <person name="Cattivelli L."/>
            <person name="Rieseberg L."/>
            <person name="Michelmore R."/>
            <person name="Lanteri S."/>
        </authorList>
    </citation>
    <scope>NUCLEOTIDE SEQUENCE [LARGE SCALE GENOMIC DNA]</scope>
    <source>
        <strain evidence="2">2C</strain>
    </source>
</reference>
<proteinExistence type="predicted"/>
<dbReference type="AlphaFoldDB" id="A0A124SFM8"/>
<organism evidence="2 3">
    <name type="scientific">Cynara cardunculus var. scolymus</name>
    <name type="common">Globe artichoke</name>
    <name type="synonym">Cynara scolymus</name>
    <dbReference type="NCBI Taxonomy" id="59895"/>
    <lineage>
        <taxon>Eukaryota</taxon>
        <taxon>Viridiplantae</taxon>
        <taxon>Streptophyta</taxon>
        <taxon>Embryophyta</taxon>
        <taxon>Tracheophyta</taxon>
        <taxon>Spermatophyta</taxon>
        <taxon>Magnoliopsida</taxon>
        <taxon>eudicotyledons</taxon>
        <taxon>Gunneridae</taxon>
        <taxon>Pentapetalae</taxon>
        <taxon>asterids</taxon>
        <taxon>campanulids</taxon>
        <taxon>Asterales</taxon>
        <taxon>Asteraceae</taxon>
        <taxon>Carduoideae</taxon>
        <taxon>Cardueae</taxon>
        <taxon>Carduinae</taxon>
        <taxon>Cynara</taxon>
    </lineage>
</organism>
<protein>
    <submittedName>
        <fullName evidence="2">Uncharacterized protein</fullName>
    </submittedName>
</protein>
<comment type="caution">
    <text evidence="2">The sequence shown here is derived from an EMBL/GenBank/DDBJ whole genome shotgun (WGS) entry which is preliminary data.</text>
</comment>
<dbReference type="PANTHER" id="PTHR36032">
    <property type="entry name" value="PHOSPHOPANTOTHENATE--CYSTEINE LIGASE 2"/>
    <property type="match status" value="1"/>
</dbReference>
<name>A0A124SFM8_CYNCS</name>
<sequence length="193" mass="21028">LQSLDKKHFQKRYDTPDPDRQNVFQQSNAASISIRDQNRSLGRRKSGGADELTSADGLERANIYVNDGDKNQVAALRNVPILDRPDPQRLIALEGCCNSEAYQLLNNRWAAAMNSYENPSTDIAERPMIPATSGVGPSGHQIDFLSELRLAMHNSNASSDKTSGRGGGSSRTIVARAITMARPTVISHLLLGV</sequence>
<feature type="region of interest" description="Disordered" evidence="1">
    <location>
        <begin position="1"/>
        <end position="28"/>
    </location>
</feature>
<feature type="compositionally biased region" description="Basic and acidic residues" evidence="1">
    <location>
        <begin position="1"/>
        <end position="20"/>
    </location>
</feature>
<feature type="non-terminal residue" evidence="2">
    <location>
        <position position="193"/>
    </location>
</feature>
<dbReference type="EMBL" id="LEKV01002332">
    <property type="protein sequence ID" value="KVI03752.1"/>
    <property type="molecule type" value="Genomic_DNA"/>
</dbReference>